<comment type="similarity">
    <text evidence="1">Belongs to the amidase family.</text>
</comment>
<evidence type="ECO:0000256" key="2">
    <source>
        <dbReference type="SAM" id="MobiDB-lite"/>
    </source>
</evidence>
<dbReference type="EMBL" id="QYAD01000001">
    <property type="protein sequence ID" value="MBL3688494.1"/>
    <property type="molecule type" value="Genomic_DNA"/>
</dbReference>
<dbReference type="PANTHER" id="PTHR11895">
    <property type="entry name" value="TRANSAMIDASE"/>
    <property type="match status" value="1"/>
</dbReference>
<reference evidence="4 5" key="1">
    <citation type="submission" date="2018-09" db="EMBL/GenBank/DDBJ databases">
        <title>Comparative genomics of Leucobacter spp.</title>
        <authorList>
            <person name="Reis A.C."/>
            <person name="Kolvenbach B.A."/>
            <person name="Corvini P.F.X."/>
            <person name="Nunes O.C."/>
        </authorList>
    </citation>
    <scope>NUCLEOTIDE SEQUENCE [LARGE SCALE GENOMIC DNA]</scope>
    <source>
        <strain evidence="4 5">L-1</strain>
    </source>
</reference>
<accession>A0ABS1SKI6</accession>
<evidence type="ECO:0000313" key="4">
    <source>
        <dbReference type="EMBL" id="MBL3688494.1"/>
    </source>
</evidence>
<dbReference type="PROSITE" id="PS00571">
    <property type="entry name" value="AMIDASES"/>
    <property type="match status" value="1"/>
</dbReference>
<dbReference type="InterPro" id="IPR036928">
    <property type="entry name" value="AS_sf"/>
</dbReference>
<proteinExistence type="inferred from homology"/>
<feature type="domain" description="Amidase" evidence="3">
    <location>
        <begin position="28"/>
        <end position="456"/>
    </location>
</feature>
<dbReference type="Proteomes" id="UP001646141">
    <property type="component" value="Unassembled WGS sequence"/>
</dbReference>
<gene>
    <name evidence="4" type="ORF">D3226_00775</name>
</gene>
<protein>
    <submittedName>
        <fullName evidence="4">Amidase</fullName>
    </submittedName>
</protein>
<name>A0ABS1SKI6_9MICO</name>
<dbReference type="RefSeq" id="WP_202380537.1">
    <property type="nucleotide sequence ID" value="NZ_BAAAMA010000003.1"/>
</dbReference>
<evidence type="ECO:0000256" key="1">
    <source>
        <dbReference type="ARBA" id="ARBA00009199"/>
    </source>
</evidence>
<organism evidence="4 5">
    <name type="scientific">Leucobacter chromiireducens subsp. chromiireducens</name>
    <dbReference type="NCBI Taxonomy" id="660067"/>
    <lineage>
        <taxon>Bacteria</taxon>
        <taxon>Bacillati</taxon>
        <taxon>Actinomycetota</taxon>
        <taxon>Actinomycetes</taxon>
        <taxon>Micrococcales</taxon>
        <taxon>Microbacteriaceae</taxon>
        <taxon>Leucobacter</taxon>
    </lineage>
</organism>
<evidence type="ECO:0000259" key="3">
    <source>
        <dbReference type="Pfam" id="PF01425"/>
    </source>
</evidence>
<dbReference type="SUPFAM" id="SSF75304">
    <property type="entry name" value="Amidase signature (AS) enzymes"/>
    <property type="match status" value="1"/>
</dbReference>
<evidence type="ECO:0000313" key="5">
    <source>
        <dbReference type="Proteomes" id="UP001646141"/>
    </source>
</evidence>
<sequence length="474" mass="48454">MSTPAPDLPATALELRAAVRSGEISAREATSAALARIEGATALGAFVSLAAEHALSDAAAADERWAHTPRDERHALPALHGLPLAHKDLTDVAGLPTTHGSAAVPHAQAAADSPGVGVLRRAGALALGKTQVPEFGLTGYSENHIAPPARNPLDRERTAGGSSGGSAAAVAAGLLPVAPGSDGGGSIRIPALACGIIGLKPGLGAVPTDLLRGPLDEFGAPRLTVSGPLARTVSDAALLFDAMRGAPGEPAVAAVARSEELRGLRIGFSGDSPFESAHAVPLAPEARAAHARAAELLVGLGHRVEDADIRYDPHYPHAFSAGWTAGLSLLELAPGADERLMPLTKLFRERALARPREDHLAAGSRLRAFAADARAQWGTYDIVLTPGLAMAPPRIGAFTALHPDDDYRLQCEWAPFTSMVNVAGLPAIAVPILTTPAGHSFGVQLIGRAGSEEVLLQLAAQLTAASPAAPATHG</sequence>
<dbReference type="InterPro" id="IPR023631">
    <property type="entry name" value="Amidase_dom"/>
</dbReference>
<dbReference type="InterPro" id="IPR000120">
    <property type="entry name" value="Amidase"/>
</dbReference>
<dbReference type="Gene3D" id="3.90.1300.10">
    <property type="entry name" value="Amidase signature (AS) domain"/>
    <property type="match status" value="1"/>
</dbReference>
<dbReference type="InterPro" id="IPR020556">
    <property type="entry name" value="Amidase_CS"/>
</dbReference>
<dbReference type="PANTHER" id="PTHR11895:SF7">
    <property type="entry name" value="GLUTAMYL-TRNA(GLN) AMIDOTRANSFERASE SUBUNIT A, MITOCHONDRIAL"/>
    <property type="match status" value="1"/>
</dbReference>
<feature type="region of interest" description="Disordered" evidence="2">
    <location>
        <begin position="138"/>
        <end position="165"/>
    </location>
</feature>
<keyword evidence="5" id="KW-1185">Reference proteome</keyword>
<comment type="caution">
    <text evidence="4">The sequence shown here is derived from an EMBL/GenBank/DDBJ whole genome shotgun (WGS) entry which is preliminary data.</text>
</comment>
<dbReference type="Pfam" id="PF01425">
    <property type="entry name" value="Amidase"/>
    <property type="match status" value="1"/>
</dbReference>